<dbReference type="InterPro" id="IPR038921">
    <property type="entry name" value="YOR389W-like"/>
</dbReference>
<feature type="region of interest" description="Disordered" evidence="1">
    <location>
        <begin position="919"/>
        <end position="957"/>
    </location>
</feature>
<gene>
    <name evidence="2" type="ORF">PGTG_17569</name>
</gene>
<dbReference type="EMBL" id="DS178348">
    <property type="protein sequence ID" value="EFP91515.2"/>
    <property type="molecule type" value="Genomic_DNA"/>
</dbReference>
<reference evidence="3" key="2">
    <citation type="journal article" date="2011" name="Proc. Natl. Acad. Sci. U.S.A.">
        <title>Obligate biotrophy features unraveled by the genomic analysis of rust fungi.</title>
        <authorList>
            <person name="Duplessis S."/>
            <person name="Cuomo C.A."/>
            <person name="Lin Y.-C."/>
            <person name="Aerts A."/>
            <person name="Tisserant E."/>
            <person name="Veneault-Fourrey C."/>
            <person name="Joly D.L."/>
            <person name="Hacquard S."/>
            <person name="Amselem J."/>
            <person name="Cantarel B.L."/>
            <person name="Chiu R."/>
            <person name="Coutinho P.M."/>
            <person name="Feau N."/>
            <person name="Field M."/>
            <person name="Frey P."/>
            <person name="Gelhaye E."/>
            <person name="Goldberg J."/>
            <person name="Grabherr M.G."/>
            <person name="Kodira C.D."/>
            <person name="Kohler A."/>
            <person name="Kuees U."/>
            <person name="Lindquist E.A."/>
            <person name="Lucas S.M."/>
            <person name="Mago R."/>
            <person name="Mauceli E."/>
            <person name="Morin E."/>
            <person name="Murat C."/>
            <person name="Pangilinan J.L."/>
            <person name="Park R."/>
            <person name="Pearson M."/>
            <person name="Quesneville H."/>
            <person name="Rouhier N."/>
            <person name="Sakthikumar S."/>
            <person name="Salamov A.A."/>
            <person name="Schmutz J."/>
            <person name="Selles B."/>
            <person name="Shapiro H."/>
            <person name="Tanguay P."/>
            <person name="Tuskan G.A."/>
            <person name="Henrissat B."/>
            <person name="Van de Peer Y."/>
            <person name="Rouze P."/>
            <person name="Ellis J.G."/>
            <person name="Dodds P.N."/>
            <person name="Schein J.E."/>
            <person name="Zhong S."/>
            <person name="Hamelin R.C."/>
            <person name="Grigoriev I.V."/>
            <person name="Szabo L.J."/>
            <person name="Martin F."/>
        </authorList>
    </citation>
    <scope>NUCLEOTIDE SEQUENCE [LARGE SCALE GENOMIC DNA]</scope>
    <source>
        <strain evidence="3">CRL 75-36-700-3 / race SCCL</strain>
    </source>
</reference>
<feature type="compositionally biased region" description="Acidic residues" evidence="1">
    <location>
        <begin position="779"/>
        <end position="788"/>
    </location>
</feature>
<dbReference type="Proteomes" id="UP000008783">
    <property type="component" value="Unassembled WGS sequence"/>
</dbReference>
<reference key="1">
    <citation type="submission" date="2007-01" db="EMBL/GenBank/DDBJ databases">
        <title>The Genome Sequence of Puccinia graminis f. sp. tritici Strain CRL 75-36-700-3.</title>
        <authorList>
            <consortium name="The Broad Institute Genome Sequencing Platform"/>
            <person name="Birren B."/>
            <person name="Lander E."/>
            <person name="Galagan J."/>
            <person name="Nusbaum C."/>
            <person name="Devon K."/>
            <person name="Cuomo C."/>
            <person name="Jaffe D."/>
            <person name="Butler J."/>
            <person name="Alvarez P."/>
            <person name="Gnerre S."/>
            <person name="Grabherr M."/>
            <person name="Mauceli E."/>
            <person name="Brockman W."/>
            <person name="Young S."/>
            <person name="LaButti K."/>
            <person name="Sykes S."/>
            <person name="DeCaprio D."/>
            <person name="Crawford M."/>
            <person name="Koehrsen M."/>
            <person name="Engels R."/>
            <person name="Montgomery P."/>
            <person name="Pearson M."/>
            <person name="Howarth C."/>
            <person name="Larson L."/>
            <person name="White J."/>
            <person name="Zeng Q."/>
            <person name="Kodira C."/>
            <person name="Yandava C."/>
            <person name="Alvarado L."/>
            <person name="O'Leary S."/>
            <person name="Szabo L."/>
            <person name="Dean R."/>
            <person name="Schein J."/>
        </authorList>
    </citation>
    <scope>NUCLEOTIDE SEQUENCE</scope>
    <source>
        <strain>CRL 75-36-700-3</strain>
    </source>
</reference>
<dbReference type="GeneID" id="10529516"/>
<feature type="compositionally biased region" description="Polar residues" evidence="1">
    <location>
        <begin position="945"/>
        <end position="957"/>
    </location>
</feature>
<evidence type="ECO:0000313" key="3">
    <source>
        <dbReference type="Proteomes" id="UP000008783"/>
    </source>
</evidence>
<dbReference type="PANTHER" id="PTHR35204">
    <property type="entry name" value="YALI0A21131P"/>
    <property type="match status" value="1"/>
</dbReference>
<evidence type="ECO:0000256" key="1">
    <source>
        <dbReference type="SAM" id="MobiDB-lite"/>
    </source>
</evidence>
<feature type="compositionally biased region" description="Basic and acidic residues" evidence="1">
    <location>
        <begin position="925"/>
        <end position="939"/>
    </location>
</feature>
<name>E3L4P0_PUCGT</name>
<keyword evidence="3" id="KW-1185">Reference proteome</keyword>
<dbReference type="HOGENOM" id="CLU_308384_0_0_1"/>
<evidence type="ECO:0000313" key="2">
    <source>
        <dbReference type="EMBL" id="EFP91515.2"/>
    </source>
</evidence>
<accession>E3L4P0</accession>
<dbReference type="RefSeq" id="XP_003335934.2">
    <property type="nucleotide sequence ID" value="XM_003335886.2"/>
</dbReference>
<organism evidence="2 3">
    <name type="scientific">Puccinia graminis f. sp. tritici (strain CRL 75-36-700-3 / race SCCL)</name>
    <name type="common">Black stem rust fungus</name>
    <dbReference type="NCBI Taxonomy" id="418459"/>
    <lineage>
        <taxon>Eukaryota</taxon>
        <taxon>Fungi</taxon>
        <taxon>Dikarya</taxon>
        <taxon>Basidiomycota</taxon>
        <taxon>Pucciniomycotina</taxon>
        <taxon>Pucciniomycetes</taxon>
        <taxon>Pucciniales</taxon>
        <taxon>Pucciniaceae</taxon>
        <taxon>Puccinia</taxon>
    </lineage>
</organism>
<feature type="compositionally biased region" description="Basic and acidic residues" evidence="1">
    <location>
        <begin position="789"/>
        <end position="803"/>
    </location>
</feature>
<feature type="region of interest" description="Disordered" evidence="1">
    <location>
        <begin position="762"/>
        <end position="808"/>
    </location>
</feature>
<dbReference type="OrthoDB" id="10261782at2759"/>
<dbReference type="PANTHER" id="PTHR35204:SF1">
    <property type="entry name" value="ENTEROTOXIN"/>
    <property type="match status" value="1"/>
</dbReference>
<sequence>MCSFRDSAMMHLCKRVLLGGLITFPWMGTIFADEGHQQLSFLPNAPQTESSPSPGADHPNMIFASFAGLLQQWPNTYAYSGHSIIPGVIRTGTLLYHGTNHHTPPPSEGMKWFAFDPEYSYVIHSRRLGQLDLYTYAVTRPLRIIYLDGQSASLGTPGFMDSQSVLINGTIWGELGDEGNYMDEEYDRARELCKIGMDWGFEGVVRMNTCFELLWCDLTQGVELLGGTNTTDPFDTYYEPGDFHESKKVIETHSPDTRTNSSAPFVQNPSDVINPLCPNGVQKDFEQKIEVCGASASTIQLKNNSGSIKSDGPNEALLQIVRRTRVINSPFYLRAPQYYLRAASRKFGFPGEVRVSLDPSGFVSFYDRIESLSQKRQADGTDVGPRHAHTLKGISSSDVKKIKDRLLNVLARKIKNAEGWRTESDRLDWRTAVETVVQTYSRPLIELDYLLKRDDMSAIDRAAEVRGLTYGMILPYLDFSTWNIDDPAWIDGSLEKCARGFTAGTYRASDLTESIEVIIGAIEGTLSRLCSTILSIFSQTIQLAIPIDSLISPDSRLESEANSRTLEWRKQTDELMMWLGWSTWGQCNPPCKPDALHSLRAAADNSGPKLEIRCSNNKVQWDALQQRQAVKRCTLLNSPSSLGSKIPPVHSLTLASKTYTCSQFGLGQYRILVSIASMKDKFRFVLLLWLEVQFRLVSLGPPPKKSSVIYPEAWIDTRSLDGFYTAPLDPGLSLTNYDAGRLESTRPQPIEIDFLTSWGKRVPEEMPEGSGSKKRPLSEDSDQLPEIEEQSHHDPNRDKRLKVDPTQSTTNLDLFQRYHRELLNLLNRVPPPLGLRFRSEKYSAMPGESIAKNDLLPSLHVEDPNTHLIRKPHQEPFDILSTFGPSQLRFLHSWLSLTTDRVPPSVSLPSRLRIQKFRNTVRGSGSEKDSHSTLHEERQNIVPPSGSTANSLTGDRR</sequence>
<dbReference type="KEGG" id="pgr:PGTG_17569"/>
<protein>
    <submittedName>
        <fullName evidence="2">Uncharacterized protein</fullName>
    </submittedName>
</protein>
<dbReference type="VEuPathDB" id="FungiDB:PGTG_17569"/>
<dbReference type="InParanoid" id="E3L4P0"/>
<dbReference type="eggNOG" id="ENOG502QRJE">
    <property type="taxonomic scope" value="Eukaryota"/>
</dbReference>
<dbReference type="AlphaFoldDB" id="E3L4P0"/>
<proteinExistence type="predicted"/>